<dbReference type="EMBL" id="JEMT01026600">
    <property type="protein sequence ID" value="EXX58809.1"/>
    <property type="molecule type" value="Genomic_DNA"/>
</dbReference>
<comment type="caution">
    <text evidence="2">The sequence shown here is derived from an EMBL/GenBank/DDBJ whole genome shotgun (WGS) entry which is preliminary data.</text>
</comment>
<feature type="region of interest" description="Disordered" evidence="1">
    <location>
        <begin position="1"/>
        <end position="50"/>
    </location>
</feature>
<dbReference type="Proteomes" id="UP000022910">
    <property type="component" value="Unassembled WGS sequence"/>
</dbReference>
<gene>
    <name evidence="2" type="ORF">RirG_194520</name>
</gene>
<dbReference type="AlphaFoldDB" id="A0A015JUN3"/>
<dbReference type="HOGENOM" id="CLU_3125823_0_0_1"/>
<feature type="compositionally biased region" description="Basic and acidic residues" evidence="1">
    <location>
        <begin position="26"/>
        <end position="50"/>
    </location>
</feature>
<accession>A0A015JUN3</accession>
<keyword evidence="3" id="KW-1185">Reference proteome</keyword>
<sequence length="50" mass="5922">MNNKNDEYVVYDDDTDEESNELSDTSTRRKEFEEIKGVQNRSETKKTSFV</sequence>
<protein>
    <submittedName>
        <fullName evidence="2">Uncharacterized protein</fullName>
    </submittedName>
</protein>
<evidence type="ECO:0000313" key="2">
    <source>
        <dbReference type="EMBL" id="EXX58809.1"/>
    </source>
</evidence>
<feature type="compositionally biased region" description="Acidic residues" evidence="1">
    <location>
        <begin position="9"/>
        <end position="21"/>
    </location>
</feature>
<evidence type="ECO:0000313" key="3">
    <source>
        <dbReference type="Proteomes" id="UP000022910"/>
    </source>
</evidence>
<organism evidence="2 3">
    <name type="scientific">Rhizophagus irregularis (strain DAOM 197198w)</name>
    <name type="common">Glomus intraradices</name>
    <dbReference type="NCBI Taxonomy" id="1432141"/>
    <lineage>
        <taxon>Eukaryota</taxon>
        <taxon>Fungi</taxon>
        <taxon>Fungi incertae sedis</taxon>
        <taxon>Mucoromycota</taxon>
        <taxon>Glomeromycotina</taxon>
        <taxon>Glomeromycetes</taxon>
        <taxon>Glomerales</taxon>
        <taxon>Glomeraceae</taxon>
        <taxon>Rhizophagus</taxon>
    </lineage>
</organism>
<name>A0A015JUN3_RHIIW</name>
<reference evidence="2 3" key="1">
    <citation type="submission" date="2014-02" db="EMBL/GenBank/DDBJ databases">
        <title>Single nucleus genome sequencing reveals high similarity among nuclei of an endomycorrhizal fungus.</title>
        <authorList>
            <person name="Lin K."/>
            <person name="Geurts R."/>
            <person name="Zhang Z."/>
            <person name="Limpens E."/>
            <person name="Saunders D.G."/>
            <person name="Mu D."/>
            <person name="Pang E."/>
            <person name="Cao H."/>
            <person name="Cha H."/>
            <person name="Lin T."/>
            <person name="Zhou Q."/>
            <person name="Shang Y."/>
            <person name="Li Y."/>
            <person name="Ivanov S."/>
            <person name="Sharma T."/>
            <person name="Velzen R.V."/>
            <person name="Ruijter N.D."/>
            <person name="Aanen D.K."/>
            <person name="Win J."/>
            <person name="Kamoun S."/>
            <person name="Bisseling T."/>
            <person name="Huang S."/>
        </authorList>
    </citation>
    <scope>NUCLEOTIDE SEQUENCE [LARGE SCALE GENOMIC DNA]</scope>
    <source>
        <strain evidence="3">DAOM197198w</strain>
    </source>
</reference>
<proteinExistence type="predicted"/>
<evidence type="ECO:0000256" key="1">
    <source>
        <dbReference type="SAM" id="MobiDB-lite"/>
    </source>
</evidence>